<sequence>MYFGTCSSPNTDWLLNTQFALTGAASHWFKLTGQDKTTFDAFKKNIIAAFSGEQSNDERLLQITNRKQKAGEDFATFAMEIYYMFEAITPARTETQRCSYIIENCHPSIRTYFRVLDMAKLKLQGLLDKERQIRRDLAASDEYFSKEHKLNTVEKQPVSEKKDAEFTEEVQINQVDKERLCHKCKQPGHIARNCTTKPSYNAS</sequence>
<dbReference type="EMBL" id="CAJVCH010012825">
    <property type="protein sequence ID" value="CAG7673199.1"/>
    <property type="molecule type" value="Genomic_DNA"/>
</dbReference>
<comment type="caution">
    <text evidence="3">The sequence shown here is derived from an EMBL/GenBank/DDBJ whole genome shotgun (WGS) entry which is preliminary data.</text>
</comment>
<proteinExistence type="predicted"/>
<keyword evidence="1" id="KW-0862">Zinc</keyword>
<gene>
    <name evidence="3" type="ORF">AFUS01_LOCUS2258</name>
</gene>
<keyword evidence="4" id="KW-1185">Reference proteome</keyword>
<keyword evidence="1" id="KW-0863">Zinc-finger</keyword>
<dbReference type="PROSITE" id="PS50158">
    <property type="entry name" value="ZF_CCHC"/>
    <property type="match status" value="1"/>
</dbReference>
<dbReference type="Proteomes" id="UP000708208">
    <property type="component" value="Unassembled WGS sequence"/>
</dbReference>
<organism evidence="3 4">
    <name type="scientific">Allacma fusca</name>
    <dbReference type="NCBI Taxonomy" id="39272"/>
    <lineage>
        <taxon>Eukaryota</taxon>
        <taxon>Metazoa</taxon>
        <taxon>Ecdysozoa</taxon>
        <taxon>Arthropoda</taxon>
        <taxon>Hexapoda</taxon>
        <taxon>Collembola</taxon>
        <taxon>Symphypleona</taxon>
        <taxon>Sminthuridae</taxon>
        <taxon>Allacma</taxon>
    </lineage>
</organism>
<feature type="non-terminal residue" evidence="3">
    <location>
        <position position="203"/>
    </location>
</feature>
<keyword evidence="1" id="KW-0479">Metal-binding</keyword>
<name>A0A8J2J3J6_9HEXA</name>
<dbReference type="AlphaFoldDB" id="A0A8J2J3J6"/>
<dbReference type="Pfam" id="PF00098">
    <property type="entry name" value="zf-CCHC"/>
    <property type="match status" value="1"/>
</dbReference>
<dbReference type="GO" id="GO:0008270">
    <property type="term" value="F:zinc ion binding"/>
    <property type="evidence" value="ECO:0007669"/>
    <property type="project" value="UniProtKB-KW"/>
</dbReference>
<accession>A0A8J2J3J6</accession>
<reference evidence="3" key="1">
    <citation type="submission" date="2021-06" db="EMBL/GenBank/DDBJ databases">
        <authorList>
            <person name="Hodson N. C."/>
            <person name="Mongue J. A."/>
            <person name="Jaron S. K."/>
        </authorList>
    </citation>
    <scope>NUCLEOTIDE SEQUENCE</scope>
</reference>
<protein>
    <recommendedName>
        <fullName evidence="2">CCHC-type domain-containing protein</fullName>
    </recommendedName>
</protein>
<evidence type="ECO:0000256" key="1">
    <source>
        <dbReference type="PROSITE-ProRule" id="PRU00047"/>
    </source>
</evidence>
<evidence type="ECO:0000313" key="4">
    <source>
        <dbReference type="Proteomes" id="UP000708208"/>
    </source>
</evidence>
<dbReference type="InterPro" id="IPR001878">
    <property type="entry name" value="Znf_CCHC"/>
</dbReference>
<dbReference type="SMART" id="SM00343">
    <property type="entry name" value="ZnF_C2HC"/>
    <property type="match status" value="1"/>
</dbReference>
<feature type="domain" description="CCHC-type" evidence="2">
    <location>
        <begin position="181"/>
        <end position="194"/>
    </location>
</feature>
<evidence type="ECO:0000259" key="2">
    <source>
        <dbReference type="PROSITE" id="PS50158"/>
    </source>
</evidence>
<dbReference type="GO" id="GO:0003676">
    <property type="term" value="F:nucleic acid binding"/>
    <property type="evidence" value="ECO:0007669"/>
    <property type="project" value="InterPro"/>
</dbReference>
<evidence type="ECO:0000313" key="3">
    <source>
        <dbReference type="EMBL" id="CAG7673199.1"/>
    </source>
</evidence>